<dbReference type="RefSeq" id="WP_133554438.1">
    <property type="nucleotide sequence ID" value="NZ_SNWM01000002.1"/>
</dbReference>
<comment type="caution">
    <text evidence="7">The sequence shown here is derived from an EMBL/GenBank/DDBJ whole genome shotgun (WGS) entry which is preliminary data.</text>
</comment>
<dbReference type="GO" id="GO:0045490">
    <property type="term" value="P:pectin catabolic process"/>
    <property type="evidence" value="ECO:0007669"/>
    <property type="project" value="UniProtKB-UniRule"/>
</dbReference>
<dbReference type="AlphaFoldDB" id="A0A4R6IL05"/>
<name>A0A4R6IL05_9SPHI</name>
<dbReference type="Proteomes" id="UP000295499">
    <property type="component" value="Unassembled WGS sequence"/>
</dbReference>
<dbReference type="SUPFAM" id="SSF51126">
    <property type="entry name" value="Pectin lyase-like"/>
    <property type="match status" value="1"/>
</dbReference>
<dbReference type="PROSITE" id="PS00503">
    <property type="entry name" value="PECTINESTERASE_2"/>
    <property type="match status" value="1"/>
</dbReference>
<dbReference type="EC" id="3.1.1.11" evidence="5"/>
<dbReference type="InterPro" id="IPR011050">
    <property type="entry name" value="Pectin_lyase_fold/virulence"/>
</dbReference>
<dbReference type="GO" id="GO:0030599">
    <property type="term" value="F:pectinesterase activity"/>
    <property type="evidence" value="ECO:0007669"/>
    <property type="project" value="UniProtKB-UniRule"/>
</dbReference>
<keyword evidence="2 5" id="KW-0378">Hydrolase</keyword>
<evidence type="ECO:0000256" key="4">
    <source>
        <dbReference type="PROSITE-ProRule" id="PRU10040"/>
    </source>
</evidence>
<dbReference type="Gene3D" id="2.160.20.10">
    <property type="entry name" value="Single-stranded right-handed beta-helix, Pectin lyase-like"/>
    <property type="match status" value="1"/>
</dbReference>
<feature type="signal peptide" evidence="5">
    <location>
        <begin position="1"/>
        <end position="22"/>
    </location>
</feature>
<dbReference type="OrthoDB" id="9804686at2"/>
<evidence type="ECO:0000313" key="8">
    <source>
        <dbReference type="Proteomes" id="UP000295499"/>
    </source>
</evidence>
<comment type="similarity">
    <text evidence="1">Belongs to the pectinesterase family.</text>
</comment>
<dbReference type="InterPro" id="IPR012334">
    <property type="entry name" value="Pectin_lyas_fold"/>
</dbReference>
<accession>A0A4R6IL05</accession>
<keyword evidence="5" id="KW-0732">Signal</keyword>
<reference evidence="7 8" key="1">
    <citation type="submission" date="2019-03" db="EMBL/GenBank/DDBJ databases">
        <title>Genomic Encyclopedia of Archaeal and Bacterial Type Strains, Phase II (KMG-II): from individual species to whole genera.</title>
        <authorList>
            <person name="Goeker M."/>
        </authorList>
    </citation>
    <scope>NUCLEOTIDE SEQUENCE [LARGE SCALE GENOMIC DNA]</scope>
    <source>
        <strain evidence="7 8">DSM 19034</strain>
    </source>
</reference>
<dbReference type="PANTHER" id="PTHR31321:SF57">
    <property type="entry name" value="PECTINESTERASE 53-RELATED"/>
    <property type="match status" value="1"/>
</dbReference>
<dbReference type="UniPathway" id="UPA00545">
    <property type="reaction ID" value="UER00823"/>
</dbReference>
<comment type="catalytic activity">
    <reaction evidence="5">
        <text>[(1-&gt;4)-alpha-D-galacturonosyl methyl ester](n) + n H2O = [(1-&gt;4)-alpha-D-galacturonosyl](n) + n methanol + n H(+)</text>
        <dbReference type="Rhea" id="RHEA:22380"/>
        <dbReference type="Rhea" id="RHEA-COMP:14570"/>
        <dbReference type="Rhea" id="RHEA-COMP:14573"/>
        <dbReference type="ChEBI" id="CHEBI:15377"/>
        <dbReference type="ChEBI" id="CHEBI:15378"/>
        <dbReference type="ChEBI" id="CHEBI:17790"/>
        <dbReference type="ChEBI" id="CHEBI:140522"/>
        <dbReference type="ChEBI" id="CHEBI:140523"/>
        <dbReference type="EC" id="3.1.1.11"/>
    </reaction>
</comment>
<dbReference type="Pfam" id="PF01095">
    <property type="entry name" value="Pectinesterase"/>
    <property type="match status" value="1"/>
</dbReference>
<evidence type="ECO:0000313" key="7">
    <source>
        <dbReference type="EMBL" id="TDO22789.1"/>
    </source>
</evidence>
<evidence type="ECO:0000256" key="2">
    <source>
        <dbReference type="ARBA" id="ARBA00022801"/>
    </source>
</evidence>
<protein>
    <recommendedName>
        <fullName evidence="5">Pectinesterase</fullName>
        <ecNumber evidence="5">3.1.1.11</ecNumber>
    </recommendedName>
</protein>
<feature type="domain" description="Pectinesterase catalytic" evidence="6">
    <location>
        <begin position="32"/>
        <end position="313"/>
    </location>
</feature>
<gene>
    <name evidence="7" type="ORF">CLV32_1774</name>
</gene>
<evidence type="ECO:0000256" key="3">
    <source>
        <dbReference type="ARBA" id="ARBA00023085"/>
    </source>
</evidence>
<dbReference type="FunFam" id="2.160.20.10:FF:000052">
    <property type="entry name" value="Pectinesterase"/>
    <property type="match status" value="1"/>
</dbReference>
<keyword evidence="8" id="KW-1185">Reference proteome</keyword>
<feature type="chain" id="PRO_5021035916" description="Pectinesterase" evidence="5">
    <location>
        <begin position="23"/>
        <end position="320"/>
    </location>
</feature>
<dbReference type="InterPro" id="IPR000070">
    <property type="entry name" value="Pectinesterase_cat"/>
</dbReference>
<proteinExistence type="inferred from homology"/>
<dbReference type="PANTHER" id="PTHR31321">
    <property type="entry name" value="ACYL-COA THIOESTER HYDROLASE YBHC-RELATED"/>
    <property type="match status" value="1"/>
</dbReference>
<dbReference type="InterPro" id="IPR033131">
    <property type="entry name" value="Pectinesterase_Asp_AS"/>
</dbReference>
<evidence type="ECO:0000256" key="1">
    <source>
        <dbReference type="ARBA" id="ARBA00008891"/>
    </source>
</evidence>
<organism evidence="7 8">
    <name type="scientific">Pedobacter duraquae</name>
    <dbReference type="NCBI Taxonomy" id="425511"/>
    <lineage>
        <taxon>Bacteria</taxon>
        <taxon>Pseudomonadati</taxon>
        <taxon>Bacteroidota</taxon>
        <taxon>Sphingobacteriia</taxon>
        <taxon>Sphingobacteriales</taxon>
        <taxon>Sphingobacteriaceae</taxon>
        <taxon>Pedobacter</taxon>
    </lineage>
</organism>
<sequence>METGIKLIVFFLCYSLISFTSAAQRQRTGYRVAQDGSGDFRTIQDAVNAVPDNSTKRIKISIKAGTYTEKLVIPAAKKQISLIGESAMQTIISFGDYSGKDGINTFNSHTVLVLADGFQAENITFQNTAGPVGQAVALHVEGDQCVFINCRILGNQDTLLTSGDNSKQYYRNCYIEGTTDFIFGSATAIFEKCTIYSKKNSYITAASTPQGHKYGYVFLGCTLKADSAFKKVYLGRPWRPYANVVFIDTKMGDHILPEGWHAWNNTDNHKTTFYAEYGSTGPGVIAGARVPWSKQLTAEEAKGYTIKQIFNGDSQWIPLK</sequence>
<keyword evidence="3 5" id="KW-0063">Aspartyl esterase</keyword>
<feature type="active site" evidence="4">
    <location>
        <position position="180"/>
    </location>
</feature>
<comment type="pathway">
    <text evidence="5">Glycan metabolism; pectin degradation; 2-dehydro-3-deoxy-D-gluconate from pectin: step 1/5.</text>
</comment>
<dbReference type="EMBL" id="SNWM01000002">
    <property type="protein sequence ID" value="TDO22789.1"/>
    <property type="molecule type" value="Genomic_DNA"/>
</dbReference>
<evidence type="ECO:0000256" key="5">
    <source>
        <dbReference type="RuleBase" id="RU000589"/>
    </source>
</evidence>
<dbReference type="GO" id="GO:0042545">
    <property type="term" value="P:cell wall modification"/>
    <property type="evidence" value="ECO:0007669"/>
    <property type="project" value="UniProtKB-UniRule"/>
</dbReference>
<dbReference type="GO" id="GO:0009279">
    <property type="term" value="C:cell outer membrane"/>
    <property type="evidence" value="ECO:0007669"/>
    <property type="project" value="TreeGrafter"/>
</dbReference>
<evidence type="ECO:0000259" key="6">
    <source>
        <dbReference type="Pfam" id="PF01095"/>
    </source>
</evidence>